<accession>A0A1A8CN22</accession>
<feature type="non-terminal residue" evidence="1">
    <location>
        <position position="49"/>
    </location>
</feature>
<proteinExistence type="predicted"/>
<sequence length="49" mass="5695">FHTSLLLGNQHDYAASPGGLILPMNRRLPLMEGVDLSQFIREQWVCWPW</sequence>
<dbReference type="EMBL" id="HADZ01016195">
    <property type="protein sequence ID" value="SBP80136.1"/>
    <property type="molecule type" value="Transcribed_RNA"/>
</dbReference>
<organism evidence="1">
    <name type="scientific">Nothobranchius kadleci</name>
    <name type="common">African annual killifish</name>
    <dbReference type="NCBI Taxonomy" id="1051664"/>
    <lineage>
        <taxon>Eukaryota</taxon>
        <taxon>Metazoa</taxon>
        <taxon>Chordata</taxon>
        <taxon>Craniata</taxon>
        <taxon>Vertebrata</taxon>
        <taxon>Euteleostomi</taxon>
        <taxon>Actinopterygii</taxon>
        <taxon>Neopterygii</taxon>
        <taxon>Teleostei</taxon>
        <taxon>Neoteleostei</taxon>
        <taxon>Acanthomorphata</taxon>
        <taxon>Ovalentaria</taxon>
        <taxon>Atherinomorphae</taxon>
        <taxon>Cyprinodontiformes</taxon>
        <taxon>Nothobranchiidae</taxon>
        <taxon>Nothobranchius</taxon>
    </lineage>
</organism>
<feature type="non-terminal residue" evidence="1">
    <location>
        <position position="1"/>
    </location>
</feature>
<protein>
    <submittedName>
        <fullName evidence="1">Uncharacterized protein</fullName>
    </submittedName>
</protein>
<name>A0A1A8CN22_NOTKA</name>
<reference evidence="1" key="1">
    <citation type="submission" date="2016-05" db="EMBL/GenBank/DDBJ databases">
        <authorList>
            <person name="Lavstsen T."/>
            <person name="Jespersen J.S."/>
        </authorList>
    </citation>
    <scope>NUCLEOTIDE SEQUENCE</scope>
    <source>
        <tissue evidence="1">Brain</tissue>
    </source>
</reference>
<gene>
    <name evidence="1" type="primary">Nfu_g_1_006465</name>
</gene>
<evidence type="ECO:0000313" key="1">
    <source>
        <dbReference type="EMBL" id="SBP80136.1"/>
    </source>
</evidence>
<dbReference type="AlphaFoldDB" id="A0A1A8CN22"/>
<reference evidence="1" key="2">
    <citation type="submission" date="2016-06" db="EMBL/GenBank/DDBJ databases">
        <title>The genome of a short-lived fish provides insights into sex chromosome evolution and the genetic control of aging.</title>
        <authorList>
            <person name="Reichwald K."/>
            <person name="Felder M."/>
            <person name="Petzold A."/>
            <person name="Koch P."/>
            <person name="Groth M."/>
            <person name="Platzer M."/>
        </authorList>
    </citation>
    <scope>NUCLEOTIDE SEQUENCE</scope>
    <source>
        <tissue evidence="1">Brain</tissue>
    </source>
</reference>